<sequence length="389" mass="42775">MSQSNVPWTNAAIDPCLPSIEQETYSQEQLEEAFAQATSPEPVFTPVFSDDLDNFDFSIDNTTHSHATSADPSASSTPDFSSYTFNQTPSAYPTVPNTPQPYPIIHQGTQPTFHHRPLPFRAQTNSPLALPSHSRQGYDRRRSLSHGDIDRITAPPHPTFIRLQGAQAPRIVSYASGDNTRPDAYIRHGRSASQGPSHHGRPLKNAIPYSLPGSPLVGATHIGTPLEQMHEGYGSRKRVRPVWNGTNPTHDVPYLTRVTDPARLRRSRHIIEVGAMAVRKYAGGDAKLERWTALERVVKEVGDVEEYLKREGGDNADALKGCEIIRQALERMDREESTASGDAVVDADVPSKMMDTEDGDIFGGCLGEDGIMGLLMREDEVLGGDQEDV</sequence>
<dbReference type="GeneID" id="5977637"/>
<feature type="compositionally biased region" description="Polar residues" evidence="1">
    <location>
        <begin position="83"/>
        <end position="95"/>
    </location>
</feature>
<reference evidence="3" key="1">
    <citation type="journal article" date="2007" name="Plant Cell">
        <title>Dothideomycete-plant interactions illuminated by genome sequencing and EST analysis of the wheat pathogen Stagonospora nodorum.</title>
        <authorList>
            <person name="Hane J.K."/>
            <person name="Lowe R.G."/>
            <person name="Solomon P.S."/>
            <person name="Tan K.C."/>
            <person name="Schoch C.L."/>
            <person name="Spatafora J.W."/>
            <person name="Crous P.W."/>
            <person name="Kodira C."/>
            <person name="Birren B.W."/>
            <person name="Galagan J.E."/>
            <person name="Torriani S.F."/>
            <person name="McDonald B.A."/>
            <person name="Oliver R.P."/>
        </authorList>
    </citation>
    <scope>NUCLEOTIDE SEQUENCE [LARGE SCALE GENOMIC DNA]</scope>
    <source>
        <strain evidence="3">SN15 / ATCC MYA-4574 / FGSC 10173</strain>
    </source>
</reference>
<dbReference type="InParanoid" id="Q0UCQ4"/>
<evidence type="ECO:0000313" key="3">
    <source>
        <dbReference type="Proteomes" id="UP000001055"/>
    </source>
</evidence>
<gene>
    <name evidence="2" type="ORF">SNOG_10460</name>
</gene>
<feature type="region of interest" description="Disordered" evidence="1">
    <location>
        <begin position="64"/>
        <end position="101"/>
    </location>
</feature>
<dbReference type="AlphaFoldDB" id="Q0UCQ4"/>
<dbReference type="VEuPathDB" id="FungiDB:JI435_104600"/>
<evidence type="ECO:0000256" key="1">
    <source>
        <dbReference type="SAM" id="MobiDB-lite"/>
    </source>
</evidence>
<evidence type="ECO:0000313" key="2">
    <source>
        <dbReference type="EMBL" id="EAT81854.2"/>
    </source>
</evidence>
<proteinExistence type="predicted"/>
<dbReference type="EMBL" id="CH445341">
    <property type="protein sequence ID" value="EAT81854.2"/>
    <property type="molecule type" value="Genomic_DNA"/>
</dbReference>
<organism evidence="2 3">
    <name type="scientific">Phaeosphaeria nodorum (strain SN15 / ATCC MYA-4574 / FGSC 10173)</name>
    <name type="common">Glume blotch fungus</name>
    <name type="synonym">Parastagonospora nodorum</name>
    <dbReference type="NCBI Taxonomy" id="321614"/>
    <lineage>
        <taxon>Eukaryota</taxon>
        <taxon>Fungi</taxon>
        <taxon>Dikarya</taxon>
        <taxon>Ascomycota</taxon>
        <taxon>Pezizomycotina</taxon>
        <taxon>Dothideomycetes</taxon>
        <taxon>Pleosporomycetidae</taxon>
        <taxon>Pleosporales</taxon>
        <taxon>Pleosporineae</taxon>
        <taxon>Phaeosphaeriaceae</taxon>
        <taxon>Parastagonospora</taxon>
    </lineage>
</organism>
<protein>
    <submittedName>
        <fullName evidence="2">Uncharacterized protein</fullName>
    </submittedName>
</protein>
<accession>Q0UCQ4</accession>
<dbReference type="eggNOG" id="ENOG502RR5F">
    <property type="taxonomic scope" value="Eukaryota"/>
</dbReference>
<dbReference type="KEGG" id="pno:SNOG_10460"/>
<dbReference type="VEuPathDB" id="FungiDB:JI435_443580"/>
<dbReference type="Proteomes" id="UP000001055">
    <property type="component" value="Unassembled WGS sequence"/>
</dbReference>
<dbReference type="HOGENOM" id="CLU_679692_0_0_1"/>
<feature type="compositionally biased region" description="Low complexity" evidence="1">
    <location>
        <begin position="64"/>
        <end position="82"/>
    </location>
</feature>
<dbReference type="RefSeq" id="XP_001800730.1">
    <property type="nucleotide sequence ID" value="XM_001800678.1"/>
</dbReference>
<name>Q0UCQ4_PHANO</name>